<dbReference type="PANTHER" id="PTHR11530:SF11">
    <property type="entry name" value="D-ASPARTATE OXIDASE"/>
    <property type="match status" value="1"/>
</dbReference>
<keyword evidence="8" id="KW-1185">Reference proteome</keyword>
<organism evidence="7 8">
    <name type="scientific">Mesorhizobium onobrychidis</name>
    <dbReference type="NCBI Taxonomy" id="2775404"/>
    <lineage>
        <taxon>Bacteria</taxon>
        <taxon>Pseudomonadati</taxon>
        <taxon>Pseudomonadota</taxon>
        <taxon>Alphaproteobacteria</taxon>
        <taxon>Hyphomicrobiales</taxon>
        <taxon>Phyllobacteriaceae</taxon>
        <taxon>Mesorhizobium</taxon>
    </lineage>
</organism>
<sequence length="95" mass="10085">MTKVTPSTFLPSPDFACDLNAGCEFVAGVRPYRNGTYRLEEIPIGNKLIVHNYGHGGAGITMCWGCADAMRTIVANKYSPDAKHPIAVLGAGVMG</sequence>
<evidence type="ECO:0000256" key="3">
    <source>
        <dbReference type="ARBA" id="ARBA00022827"/>
    </source>
</evidence>
<evidence type="ECO:0000313" key="7">
    <source>
        <dbReference type="EMBL" id="UVC19347.1"/>
    </source>
</evidence>
<dbReference type="PANTHER" id="PTHR11530">
    <property type="entry name" value="D-AMINO ACID OXIDASE"/>
    <property type="match status" value="1"/>
</dbReference>
<keyword evidence="4" id="KW-0560">Oxidoreductase</keyword>
<proteinExistence type="predicted"/>
<evidence type="ECO:0000313" key="8">
    <source>
        <dbReference type="Proteomes" id="UP001058098"/>
    </source>
</evidence>
<evidence type="ECO:0000256" key="1">
    <source>
        <dbReference type="ARBA" id="ARBA00001974"/>
    </source>
</evidence>
<keyword evidence="2" id="KW-0285">Flavoprotein</keyword>
<keyword evidence="7" id="KW-0614">Plasmid</keyword>
<geneLocation type="plasmid" evidence="7 8">
    <name>pOM4</name>
</geneLocation>
<gene>
    <name evidence="7" type="ORF">IHQ72_36225</name>
</gene>
<comment type="cofactor">
    <cofactor evidence="1">
        <name>FAD</name>
        <dbReference type="ChEBI" id="CHEBI:57692"/>
    </cofactor>
</comment>
<evidence type="ECO:0000256" key="5">
    <source>
        <dbReference type="ARBA" id="ARBA00039101"/>
    </source>
</evidence>
<dbReference type="InterPro" id="IPR023209">
    <property type="entry name" value="DAO"/>
</dbReference>
<dbReference type="EMBL" id="CP062230">
    <property type="protein sequence ID" value="UVC19347.1"/>
    <property type="molecule type" value="Genomic_DNA"/>
</dbReference>
<dbReference type="EC" id="1.4.3.3" evidence="5"/>
<dbReference type="RefSeq" id="WP_258124205.1">
    <property type="nucleotide sequence ID" value="NZ_CP062230.1"/>
</dbReference>
<evidence type="ECO:0000256" key="4">
    <source>
        <dbReference type="ARBA" id="ARBA00023002"/>
    </source>
</evidence>
<reference evidence="7" key="1">
    <citation type="submission" date="2020-09" db="EMBL/GenBank/DDBJ databases">
        <title>Rhizobia associated with sainfoin plants.</title>
        <authorList>
            <person name="Asharfi S."/>
            <person name="Kuzmanovic N."/>
            <person name="Bunk B."/>
            <person name="Sproeer C."/>
            <person name="Becker M."/>
            <person name="Thuenen T."/>
        </authorList>
    </citation>
    <scope>NUCLEOTIDE SEQUENCE</scope>
    <source>
        <strain evidence="7">OM4</strain>
        <plasmid evidence="7">pOM4</plasmid>
    </source>
</reference>
<evidence type="ECO:0000256" key="6">
    <source>
        <dbReference type="ARBA" id="ARBA00039751"/>
    </source>
</evidence>
<accession>A0ABY5RAR9</accession>
<name>A0ABY5RAR9_9HYPH</name>
<dbReference type="Gene3D" id="3.40.50.720">
    <property type="entry name" value="NAD(P)-binding Rossmann-like Domain"/>
    <property type="match status" value="1"/>
</dbReference>
<evidence type="ECO:0000256" key="2">
    <source>
        <dbReference type="ARBA" id="ARBA00022630"/>
    </source>
</evidence>
<keyword evidence="3" id="KW-0274">FAD</keyword>
<dbReference type="PROSITE" id="PS00677">
    <property type="entry name" value="DAO"/>
    <property type="match status" value="1"/>
</dbReference>
<dbReference type="InterPro" id="IPR006181">
    <property type="entry name" value="D-amino_acid_oxidase_CS"/>
</dbReference>
<protein>
    <recommendedName>
        <fullName evidence="6">D-amino-acid oxidase</fullName>
        <ecNumber evidence="5">1.4.3.3</ecNumber>
    </recommendedName>
</protein>
<dbReference type="Proteomes" id="UP001058098">
    <property type="component" value="Plasmid pOM4"/>
</dbReference>